<keyword evidence="2" id="KW-1185">Reference proteome</keyword>
<evidence type="ECO:0000313" key="1">
    <source>
        <dbReference type="EMBL" id="MFA9459515.1"/>
    </source>
</evidence>
<protein>
    <submittedName>
        <fullName evidence="1">SiaB family protein kinase</fullName>
    </submittedName>
</protein>
<dbReference type="NCBIfam" id="NF038262">
    <property type="entry name" value="SiaB_fam_kinase"/>
    <property type="match status" value="1"/>
</dbReference>
<evidence type="ECO:0000313" key="2">
    <source>
        <dbReference type="Proteomes" id="UP001575181"/>
    </source>
</evidence>
<proteinExistence type="predicted"/>
<comment type="caution">
    <text evidence="1">The sequence shown here is derived from an EMBL/GenBank/DDBJ whole genome shotgun (WGS) entry which is preliminary data.</text>
</comment>
<dbReference type="InterPro" id="IPR046239">
    <property type="entry name" value="DUF6272"/>
</dbReference>
<organism evidence="1 2">
    <name type="scientific">Thiohalorhabdus methylotrophus</name>
    <dbReference type="NCBI Taxonomy" id="3242694"/>
    <lineage>
        <taxon>Bacteria</taxon>
        <taxon>Pseudomonadati</taxon>
        <taxon>Pseudomonadota</taxon>
        <taxon>Gammaproteobacteria</taxon>
        <taxon>Thiohalorhabdales</taxon>
        <taxon>Thiohalorhabdaceae</taxon>
        <taxon>Thiohalorhabdus</taxon>
    </lineage>
</organism>
<keyword evidence="1" id="KW-0808">Transferase</keyword>
<keyword evidence="1" id="KW-0418">Kinase</keyword>
<dbReference type="Pfam" id="PF19788">
    <property type="entry name" value="DUF6272"/>
    <property type="match status" value="1"/>
</dbReference>
<reference evidence="1 2" key="1">
    <citation type="submission" date="2024-08" db="EMBL/GenBank/DDBJ databases">
        <title>Whole-genome sequencing of halo(alkali)philic microorganisms from hypersaline lakes.</title>
        <authorList>
            <person name="Sorokin D.Y."/>
            <person name="Merkel A.Y."/>
            <person name="Messina E."/>
            <person name="Yakimov M."/>
        </authorList>
    </citation>
    <scope>NUCLEOTIDE SEQUENCE [LARGE SCALE GENOMIC DNA]</scope>
    <source>
        <strain evidence="1 2">Cl-TMA</strain>
    </source>
</reference>
<accession>A0ABV4TTS6</accession>
<dbReference type="Proteomes" id="UP001575181">
    <property type="component" value="Unassembled WGS sequence"/>
</dbReference>
<name>A0ABV4TTS6_9GAMM</name>
<dbReference type="GO" id="GO:0016301">
    <property type="term" value="F:kinase activity"/>
    <property type="evidence" value="ECO:0007669"/>
    <property type="project" value="UniProtKB-KW"/>
</dbReference>
<dbReference type="RefSeq" id="WP_373654300.1">
    <property type="nucleotide sequence ID" value="NZ_JBGUAW010000001.1"/>
</dbReference>
<sequence length="186" mass="20611">MASLDLLDLRDRLNDFNALMSFNGPLSESIIKDLGDAVRRYLEEEAASRATVMDVFSVFIEQTQNIRQYATSRGGDDAEFWLLSSAISVISANSSNYFVSSGNWVREADLPDLTAHLDRLRSLDGPGLKKLYKEVLRSPAAEGATTAGLGLIDMARKSSQPLSYSCREPDRESERGYVFFSLQATL</sequence>
<gene>
    <name evidence="1" type="ORF">ACERLL_01575</name>
</gene>
<dbReference type="EMBL" id="JBGUAW010000001">
    <property type="protein sequence ID" value="MFA9459515.1"/>
    <property type="molecule type" value="Genomic_DNA"/>
</dbReference>